<dbReference type="PANTHER" id="PTHR30469">
    <property type="entry name" value="MULTIDRUG RESISTANCE PROTEIN MDTA"/>
    <property type="match status" value="1"/>
</dbReference>
<evidence type="ECO:0000259" key="6">
    <source>
        <dbReference type="Pfam" id="PF25989"/>
    </source>
</evidence>
<dbReference type="InterPro" id="IPR058637">
    <property type="entry name" value="YknX-like_C"/>
</dbReference>
<dbReference type="Gene3D" id="1.10.287.470">
    <property type="entry name" value="Helix hairpin bin"/>
    <property type="match status" value="1"/>
</dbReference>
<evidence type="ECO:0000256" key="3">
    <source>
        <dbReference type="SAM" id="Phobius"/>
    </source>
</evidence>
<dbReference type="Pfam" id="PF25989">
    <property type="entry name" value="YknX_C"/>
    <property type="match status" value="1"/>
</dbReference>
<dbReference type="PATRIC" id="fig|1348973.3.peg.2561"/>
<dbReference type="InterPro" id="IPR058647">
    <property type="entry name" value="BSH_CzcB-like"/>
</dbReference>
<feature type="domain" description="CzcB-like barrel-sandwich hybrid" evidence="5">
    <location>
        <begin position="71"/>
        <end position="250"/>
    </location>
</feature>
<dbReference type="InterPro" id="IPR058792">
    <property type="entry name" value="Beta-barrel_RND_2"/>
</dbReference>
<reference evidence="7 8" key="1">
    <citation type="submission" date="2014-04" db="EMBL/GenBank/DDBJ databases">
        <title>Draft genome sequence of Bacillus azotoformans MEV2011, a (co-) denitrifying strain unable to grow in the presence of oxygen.</title>
        <authorList>
            <person name="Nielsen M."/>
            <person name="Schreiber L."/>
            <person name="Finster K."/>
            <person name="Schramm A."/>
        </authorList>
    </citation>
    <scope>NUCLEOTIDE SEQUENCE [LARGE SCALE GENOMIC DNA]</scope>
    <source>
        <strain evidence="7 8">MEV2011</strain>
    </source>
</reference>
<accession>A0A072NYA8</accession>
<keyword evidence="3" id="KW-1133">Transmembrane helix</keyword>
<dbReference type="InterPro" id="IPR006143">
    <property type="entry name" value="RND_pump_MFP"/>
</dbReference>
<evidence type="ECO:0000256" key="1">
    <source>
        <dbReference type="ARBA" id="ARBA00009477"/>
    </source>
</evidence>
<feature type="coiled-coil region" evidence="2">
    <location>
        <begin position="117"/>
        <end position="144"/>
    </location>
</feature>
<dbReference type="Pfam" id="PF25973">
    <property type="entry name" value="BSH_CzcB"/>
    <property type="match status" value="1"/>
</dbReference>
<evidence type="ECO:0000259" key="5">
    <source>
        <dbReference type="Pfam" id="PF25973"/>
    </source>
</evidence>
<dbReference type="Gene3D" id="2.40.30.170">
    <property type="match status" value="1"/>
</dbReference>
<dbReference type="Gene3D" id="2.40.420.20">
    <property type="match status" value="1"/>
</dbReference>
<dbReference type="Gene3D" id="2.40.50.100">
    <property type="match status" value="1"/>
</dbReference>
<evidence type="ECO:0000313" key="8">
    <source>
        <dbReference type="Proteomes" id="UP000027936"/>
    </source>
</evidence>
<feature type="domain" description="YknX-like C-terminal permuted SH3-like" evidence="6">
    <location>
        <begin position="337"/>
        <end position="402"/>
    </location>
</feature>
<dbReference type="AlphaFoldDB" id="A0A072NYA8"/>
<gene>
    <name evidence="7" type="ORF">M670_02645</name>
</gene>
<sequence>MKGWIKIIVFLIIPVTAFLLILSGIFNEKVEPGIKLVEAEQVDGIEIGEVNSETYNTGNKVFGSIVSDENAKIASEIMANVSNVLVKNGDFVKQGQTLVLLDNEKVNASLNQVSANIDTVKAKVKSIDETIKQVEAAVTKAQADLILKEKMYSRMTSLYEAGAVSLQEKDEAETAYLAAKAQLAEVEARLATTNANRTEVLANLGVAEAAYNSASISVQDATITAPFAGVVVETIVDTGDMVNPGMPLLTVEKAPYYLEVFVDERKQSEIKIGDQISVTIDALQNTVQGKVTEITPKIDPASRTFRVKIEVPQTASKLKSGMFGYAIFPEGDQKGIFIPKTAIYYWSQLTAVFVVDDQGIAHLRYVQLGKEQDQTVEVLSGLNPGERIVLSNIEKVKDGVRVVAAE</sequence>
<comment type="caution">
    <text evidence="7">The sequence shown here is derived from an EMBL/GenBank/DDBJ whole genome shotgun (WGS) entry which is preliminary data.</text>
</comment>
<dbReference type="Proteomes" id="UP000027936">
    <property type="component" value="Unassembled WGS sequence"/>
</dbReference>
<protein>
    <submittedName>
        <fullName evidence="7">RND family efflux transporter, MFP subunit</fullName>
    </submittedName>
</protein>
<dbReference type="RefSeq" id="WP_035195975.1">
    <property type="nucleotide sequence ID" value="NZ_JJRY01000009.1"/>
</dbReference>
<dbReference type="SUPFAM" id="SSF111369">
    <property type="entry name" value="HlyD-like secretion proteins"/>
    <property type="match status" value="3"/>
</dbReference>
<dbReference type="Pfam" id="PF25954">
    <property type="entry name" value="Beta-barrel_RND_2"/>
    <property type="match status" value="1"/>
</dbReference>
<dbReference type="PANTHER" id="PTHR30469:SF15">
    <property type="entry name" value="HLYD FAMILY OF SECRETION PROTEINS"/>
    <property type="match status" value="1"/>
</dbReference>
<proteinExistence type="inferred from homology"/>
<name>A0A072NYA8_SCHAZ</name>
<feature type="transmembrane region" description="Helical" evidence="3">
    <location>
        <begin position="7"/>
        <end position="26"/>
    </location>
</feature>
<evidence type="ECO:0000256" key="2">
    <source>
        <dbReference type="SAM" id="Coils"/>
    </source>
</evidence>
<keyword evidence="3" id="KW-0472">Membrane</keyword>
<dbReference type="GO" id="GO:0015562">
    <property type="term" value="F:efflux transmembrane transporter activity"/>
    <property type="evidence" value="ECO:0007669"/>
    <property type="project" value="TreeGrafter"/>
</dbReference>
<dbReference type="OrthoDB" id="85226at2"/>
<feature type="coiled-coil region" evidence="2">
    <location>
        <begin position="169"/>
        <end position="196"/>
    </location>
</feature>
<keyword evidence="2" id="KW-0175">Coiled coil</keyword>
<feature type="domain" description="CusB-like beta-barrel" evidence="4">
    <location>
        <begin position="258"/>
        <end position="326"/>
    </location>
</feature>
<evidence type="ECO:0000259" key="4">
    <source>
        <dbReference type="Pfam" id="PF25954"/>
    </source>
</evidence>
<organism evidence="7 8">
    <name type="scientific">Schinkia azotoformans MEV2011</name>
    <dbReference type="NCBI Taxonomy" id="1348973"/>
    <lineage>
        <taxon>Bacteria</taxon>
        <taxon>Bacillati</taxon>
        <taxon>Bacillota</taxon>
        <taxon>Bacilli</taxon>
        <taxon>Bacillales</taxon>
        <taxon>Bacillaceae</taxon>
        <taxon>Calidifontibacillus/Schinkia group</taxon>
        <taxon>Schinkia</taxon>
    </lineage>
</organism>
<comment type="similarity">
    <text evidence="1">Belongs to the membrane fusion protein (MFP) (TC 8.A.1) family.</text>
</comment>
<dbReference type="GO" id="GO:1990281">
    <property type="term" value="C:efflux pump complex"/>
    <property type="evidence" value="ECO:0007669"/>
    <property type="project" value="TreeGrafter"/>
</dbReference>
<dbReference type="EMBL" id="JJRY01000009">
    <property type="protein sequence ID" value="KEF38225.1"/>
    <property type="molecule type" value="Genomic_DNA"/>
</dbReference>
<dbReference type="NCBIfam" id="TIGR01730">
    <property type="entry name" value="RND_mfp"/>
    <property type="match status" value="1"/>
</dbReference>
<evidence type="ECO:0000313" key="7">
    <source>
        <dbReference type="EMBL" id="KEF38225.1"/>
    </source>
</evidence>
<keyword evidence="3" id="KW-0812">Transmembrane</keyword>